<proteinExistence type="predicted"/>
<name>A0A0E9U4V0_ANGAN</name>
<dbReference type="EMBL" id="GBXM01048367">
    <property type="protein sequence ID" value="JAH60210.1"/>
    <property type="molecule type" value="Transcribed_RNA"/>
</dbReference>
<sequence length="31" mass="3891">MKGKFIQHQRWMLLWVIQRDSSQKSRTRLTM</sequence>
<organism evidence="1">
    <name type="scientific">Anguilla anguilla</name>
    <name type="common">European freshwater eel</name>
    <name type="synonym">Muraena anguilla</name>
    <dbReference type="NCBI Taxonomy" id="7936"/>
    <lineage>
        <taxon>Eukaryota</taxon>
        <taxon>Metazoa</taxon>
        <taxon>Chordata</taxon>
        <taxon>Craniata</taxon>
        <taxon>Vertebrata</taxon>
        <taxon>Euteleostomi</taxon>
        <taxon>Actinopterygii</taxon>
        <taxon>Neopterygii</taxon>
        <taxon>Teleostei</taxon>
        <taxon>Anguilliformes</taxon>
        <taxon>Anguillidae</taxon>
        <taxon>Anguilla</taxon>
    </lineage>
</organism>
<accession>A0A0E9U4V0</accession>
<protein>
    <submittedName>
        <fullName evidence="1">Uncharacterized protein</fullName>
    </submittedName>
</protein>
<dbReference type="AlphaFoldDB" id="A0A0E9U4V0"/>
<evidence type="ECO:0000313" key="1">
    <source>
        <dbReference type="EMBL" id="JAH60210.1"/>
    </source>
</evidence>
<reference evidence="1" key="2">
    <citation type="journal article" date="2015" name="Fish Shellfish Immunol.">
        <title>Early steps in the European eel (Anguilla anguilla)-Vibrio vulnificus interaction in the gills: Role of the RtxA13 toxin.</title>
        <authorList>
            <person name="Callol A."/>
            <person name="Pajuelo D."/>
            <person name="Ebbesson L."/>
            <person name="Teles M."/>
            <person name="MacKenzie S."/>
            <person name="Amaro C."/>
        </authorList>
    </citation>
    <scope>NUCLEOTIDE SEQUENCE</scope>
</reference>
<reference evidence="1" key="1">
    <citation type="submission" date="2014-11" db="EMBL/GenBank/DDBJ databases">
        <authorList>
            <person name="Amaro Gonzalez C."/>
        </authorList>
    </citation>
    <scope>NUCLEOTIDE SEQUENCE</scope>
</reference>